<name>A0AAV5TU65_9BILA</name>
<organism evidence="2 3">
    <name type="scientific">Pristionchus entomophagus</name>
    <dbReference type="NCBI Taxonomy" id="358040"/>
    <lineage>
        <taxon>Eukaryota</taxon>
        <taxon>Metazoa</taxon>
        <taxon>Ecdysozoa</taxon>
        <taxon>Nematoda</taxon>
        <taxon>Chromadorea</taxon>
        <taxon>Rhabditida</taxon>
        <taxon>Rhabditina</taxon>
        <taxon>Diplogasteromorpha</taxon>
        <taxon>Diplogasteroidea</taxon>
        <taxon>Neodiplogasteridae</taxon>
        <taxon>Pristionchus</taxon>
    </lineage>
</organism>
<evidence type="ECO:0000256" key="1">
    <source>
        <dbReference type="SAM" id="Phobius"/>
    </source>
</evidence>
<keyword evidence="1" id="KW-1133">Transmembrane helix</keyword>
<accession>A0AAV5TU65</accession>
<comment type="caution">
    <text evidence="2">The sequence shown here is derived from an EMBL/GenBank/DDBJ whole genome shotgun (WGS) entry which is preliminary data.</text>
</comment>
<dbReference type="AlphaFoldDB" id="A0AAV5TU65"/>
<sequence length="68" mass="7410">ARGCILESIGQDRFCTNPNESPLPSKVCLVVTFTFTMVLPFGLLVFLGAIYIVDKLFPDAGETKEQSA</sequence>
<dbReference type="Proteomes" id="UP001432027">
    <property type="component" value="Unassembled WGS sequence"/>
</dbReference>
<evidence type="ECO:0000313" key="3">
    <source>
        <dbReference type="Proteomes" id="UP001432027"/>
    </source>
</evidence>
<reference evidence="2" key="1">
    <citation type="submission" date="2023-10" db="EMBL/GenBank/DDBJ databases">
        <title>Genome assembly of Pristionchus species.</title>
        <authorList>
            <person name="Yoshida K."/>
            <person name="Sommer R.J."/>
        </authorList>
    </citation>
    <scope>NUCLEOTIDE SEQUENCE</scope>
    <source>
        <strain evidence="2">RS0144</strain>
    </source>
</reference>
<evidence type="ECO:0000313" key="2">
    <source>
        <dbReference type="EMBL" id="GMS98020.1"/>
    </source>
</evidence>
<dbReference type="EMBL" id="BTSX01000005">
    <property type="protein sequence ID" value="GMS98020.1"/>
    <property type="molecule type" value="Genomic_DNA"/>
</dbReference>
<feature type="transmembrane region" description="Helical" evidence="1">
    <location>
        <begin position="27"/>
        <end position="53"/>
    </location>
</feature>
<keyword evidence="1" id="KW-0812">Transmembrane</keyword>
<feature type="non-terminal residue" evidence="2">
    <location>
        <position position="1"/>
    </location>
</feature>
<keyword evidence="3" id="KW-1185">Reference proteome</keyword>
<protein>
    <submittedName>
        <fullName evidence="2">Uncharacterized protein</fullName>
    </submittedName>
</protein>
<feature type="non-terminal residue" evidence="2">
    <location>
        <position position="68"/>
    </location>
</feature>
<keyword evidence="1" id="KW-0472">Membrane</keyword>
<gene>
    <name evidence="2" type="ORF">PENTCL1PPCAC_20195</name>
</gene>
<proteinExistence type="predicted"/>